<dbReference type="RefSeq" id="WP_373304264.1">
    <property type="nucleotide sequence ID" value="NZ_BMTI01000008.1"/>
</dbReference>
<organism evidence="2 3">
    <name type="scientific">Streptomyces griseomycini</name>
    <dbReference type="NCBI Taxonomy" id="66895"/>
    <lineage>
        <taxon>Bacteria</taxon>
        <taxon>Bacillati</taxon>
        <taxon>Actinomycetota</taxon>
        <taxon>Actinomycetes</taxon>
        <taxon>Kitasatosporales</taxon>
        <taxon>Streptomycetaceae</taxon>
        <taxon>Streptomyces</taxon>
    </lineage>
</organism>
<feature type="region of interest" description="Disordered" evidence="1">
    <location>
        <begin position="50"/>
        <end position="85"/>
    </location>
</feature>
<gene>
    <name evidence="2" type="ORF">FHS37_004270</name>
</gene>
<feature type="compositionally biased region" description="Low complexity" evidence="1">
    <location>
        <begin position="106"/>
        <end position="120"/>
    </location>
</feature>
<evidence type="ECO:0000313" key="3">
    <source>
        <dbReference type="Proteomes" id="UP000579523"/>
    </source>
</evidence>
<dbReference type="AlphaFoldDB" id="A0A7W7M2N4"/>
<dbReference type="Proteomes" id="UP000579523">
    <property type="component" value="Unassembled WGS sequence"/>
</dbReference>
<sequence length="132" mass="12847">MPAVVAPAAWAARLGRDQHRDVHPDGSATGPYEACQVIGLVLTLPAPVRGAASRHHTAGAVPGTTAGLTAASHDRSDDAGGLSAVGAGTVTAGSLAVTAAVSAVITPAARPGRPTGARRPTAPPSSAPRGAR</sequence>
<reference evidence="2 3" key="1">
    <citation type="submission" date="2020-08" db="EMBL/GenBank/DDBJ databases">
        <title>Genomic Encyclopedia of Type Strains, Phase III (KMG-III): the genomes of soil and plant-associated and newly described type strains.</title>
        <authorList>
            <person name="Whitman W."/>
        </authorList>
    </citation>
    <scope>NUCLEOTIDE SEQUENCE [LARGE SCALE GENOMIC DNA]</scope>
    <source>
        <strain evidence="2 3">CECT 3273</strain>
    </source>
</reference>
<feature type="region of interest" description="Disordered" evidence="1">
    <location>
        <begin position="106"/>
        <end position="132"/>
    </location>
</feature>
<name>A0A7W7M2N4_9ACTN</name>
<evidence type="ECO:0000313" key="2">
    <source>
        <dbReference type="EMBL" id="MBB4900208.1"/>
    </source>
</evidence>
<accession>A0A7W7M2N4</accession>
<evidence type="ECO:0000256" key="1">
    <source>
        <dbReference type="SAM" id="MobiDB-lite"/>
    </source>
</evidence>
<keyword evidence="3" id="KW-1185">Reference proteome</keyword>
<dbReference type="EMBL" id="JACHJI010000007">
    <property type="protein sequence ID" value="MBB4900208.1"/>
    <property type="molecule type" value="Genomic_DNA"/>
</dbReference>
<comment type="caution">
    <text evidence="2">The sequence shown here is derived from an EMBL/GenBank/DDBJ whole genome shotgun (WGS) entry which is preliminary data.</text>
</comment>
<protein>
    <submittedName>
        <fullName evidence="2">Uncharacterized protein</fullName>
    </submittedName>
</protein>
<proteinExistence type="predicted"/>